<comment type="caution">
    <text evidence="6">The sequence shown here is derived from an EMBL/GenBank/DDBJ whole genome shotgun (WGS) entry which is preliminary data.</text>
</comment>
<evidence type="ECO:0000259" key="5">
    <source>
        <dbReference type="SMART" id="SM00829"/>
    </source>
</evidence>
<sequence length="372" mass="41016">MDTKEKAAPAARLDNIPKTMRAIVAYAPHDYRFEEVPVPEVGPHEILLKVEACGICAGDVKSFEGAPSFWGDDKQPAYIKAPMIPGHEFIGHVVAHGEGVKDFKLNDRVISEQIVPCWDCRFCNRGEYWMCEKHDLYGFQNNVNGGMAEYIKLPKEAINFHVPDDIPMKKAILIEPYACSLHAVQRANVKLGDVVVLSGAGTLGLGMIGAIKKSGPDKLIVLDLSEERLALAKQFGADLVMNPAKEDVVQKIKDMTEGYGCDIYIEATGAGKSVEQGLAMIRKLGRFVEFSVFKDPVAVDWSIISDRKELDVLGSHLGPYCYPMTIKGIQNGDFPTEGVVTHVFPLEKYMEAFEVMKKGVGSLKVVLDPNMK</sequence>
<evidence type="ECO:0000313" key="6">
    <source>
        <dbReference type="EMBL" id="MDI2091387.1"/>
    </source>
</evidence>
<dbReference type="InterPro" id="IPR013149">
    <property type="entry name" value="ADH-like_C"/>
</dbReference>
<dbReference type="RefSeq" id="WP_281448483.1">
    <property type="nucleotide sequence ID" value="NZ_JASBAO010000001.1"/>
</dbReference>
<dbReference type="InterPro" id="IPR020843">
    <property type="entry name" value="ER"/>
</dbReference>
<evidence type="ECO:0000313" key="7">
    <source>
        <dbReference type="Proteomes" id="UP001431634"/>
    </source>
</evidence>
<dbReference type="Gene3D" id="3.90.180.10">
    <property type="entry name" value="Medium-chain alcohol dehydrogenases, catalytic domain"/>
    <property type="match status" value="1"/>
</dbReference>
<dbReference type="PROSITE" id="PS00059">
    <property type="entry name" value="ADH_ZINC"/>
    <property type="match status" value="1"/>
</dbReference>
<feature type="domain" description="Enoyl reductase (ER)" evidence="5">
    <location>
        <begin position="26"/>
        <end position="367"/>
    </location>
</feature>
<dbReference type="EMBL" id="JASBAO010000001">
    <property type="protein sequence ID" value="MDI2091387.1"/>
    <property type="molecule type" value="Genomic_DNA"/>
</dbReference>
<dbReference type="Gene3D" id="3.40.50.720">
    <property type="entry name" value="NAD(P)-binding Rossmann-like Domain"/>
    <property type="match status" value="1"/>
</dbReference>
<dbReference type="Pfam" id="PF08240">
    <property type="entry name" value="ADH_N"/>
    <property type="match status" value="1"/>
</dbReference>
<dbReference type="Proteomes" id="UP001431634">
    <property type="component" value="Unassembled WGS sequence"/>
</dbReference>
<dbReference type="PANTHER" id="PTHR43401">
    <property type="entry name" value="L-THREONINE 3-DEHYDROGENASE"/>
    <property type="match status" value="1"/>
</dbReference>
<evidence type="ECO:0000256" key="4">
    <source>
        <dbReference type="RuleBase" id="RU361277"/>
    </source>
</evidence>
<evidence type="ECO:0000256" key="3">
    <source>
        <dbReference type="ARBA" id="ARBA00023002"/>
    </source>
</evidence>
<dbReference type="InterPro" id="IPR036291">
    <property type="entry name" value="NAD(P)-bd_dom_sf"/>
</dbReference>
<comment type="cofactor">
    <cofactor evidence="4">
        <name>Zn(2+)</name>
        <dbReference type="ChEBI" id="CHEBI:29105"/>
    </cofactor>
</comment>
<dbReference type="SUPFAM" id="SSF50129">
    <property type="entry name" value="GroES-like"/>
    <property type="match status" value="1"/>
</dbReference>
<dbReference type="CDD" id="cd08256">
    <property type="entry name" value="Zn_ADH2"/>
    <property type="match status" value="1"/>
</dbReference>
<accession>A0ABT6Q2N3</accession>
<dbReference type="SMART" id="SM00829">
    <property type="entry name" value="PKS_ER"/>
    <property type="match status" value="1"/>
</dbReference>
<dbReference type="SUPFAM" id="SSF51735">
    <property type="entry name" value="NAD(P)-binding Rossmann-fold domains"/>
    <property type="match status" value="1"/>
</dbReference>
<proteinExistence type="inferred from homology"/>
<keyword evidence="3" id="KW-0560">Oxidoreductase</keyword>
<dbReference type="InterPro" id="IPR011032">
    <property type="entry name" value="GroES-like_sf"/>
</dbReference>
<comment type="similarity">
    <text evidence="4">Belongs to the zinc-containing alcohol dehydrogenase family.</text>
</comment>
<keyword evidence="2 4" id="KW-0862">Zinc</keyword>
<dbReference type="PANTHER" id="PTHR43401:SF2">
    <property type="entry name" value="L-THREONINE 3-DEHYDROGENASE"/>
    <property type="match status" value="1"/>
</dbReference>
<dbReference type="InterPro" id="IPR050129">
    <property type="entry name" value="Zn_alcohol_dh"/>
</dbReference>
<organism evidence="6 7">
    <name type="scientific">Commensalibacter oyaizuii</name>
    <dbReference type="NCBI Taxonomy" id="3043873"/>
    <lineage>
        <taxon>Bacteria</taxon>
        <taxon>Pseudomonadati</taxon>
        <taxon>Pseudomonadota</taxon>
        <taxon>Alphaproteobacteria</taxon>
        <taxon>Acetobacterales</taxon>
        <taxon>Acetobacteraceae</taxon>
    </lineage>
</organism>
<evidence type="ECO:0000256" key="2">
    <source>
        <dbReference type="ARBA" id="ARBA00022833"/>
    </source>
</evidence>
<reference evidence="6" key="1">
    <citation type="submission" date="2023-05" db="EMBL/GenBank/DDBJ databases">
        <title>Whole genome sequence of Commensalibacter sp.</title>
        <authorList>
            <person name="Charoenyingcharoen P."/>
            <person name="Yukphan P."/>
        </authorList>
    </citation>
    <scope>NUCLEOTIDE SEQUENCE</scope>
    <source>
        <strain evidence="6">TBRC 16381</strain>
    </source>
</reference>
<dbReference type="InterPro" id="IPR013154">
    <property type="entry name" value="ADH-like_N"/>
</dbReference>
<dbReference type="Pfam" id="PF00107">
    <property type="entry name" value="ADH_zinc_N"/>
    <property type="match status" value="1"/>
</dbReference>
<keyword evidence="7" id="KW-1185">Reference proteome</keyword>
<protein>
    <submittedName>
        <fullName evidence="6">Alcohol dehydrogenase catalytic domain-containing protein</fullName>
    </submittedName>
</protein>
<evidence type="ECO:0000256" key="1">
    <source>
        <dbReference type="ARBA" id="ARBA00022723"/>
    </source>
</evidence>
<keyword evidence="1 4" id="KW-0479">Metal-binding</keyword>
<name>A0ABT6Q2N3_9PROT</name>
<dbReference type="InterPro" id="IPR002328">
    <property type="entry name" value="ADH_Zn_CS"/>
</dbReference>
<gene>
    <name evidence="6" type="ORF">QJV27_08395</name>
</gene>